<organism evidence="5 6">
    <name type="scientific">Tahibacter soli</name>
    <dbReference type="NCBI Taxonomy" id="2983605"/>
    <lineage>
        <taxon>Bacteria</taxon>
        <taxon>Pseudomonadati</taxon>
        <taxon>Pseudomonadota</taxon>
        <taxon>Gammaproteobacteria</taxon>
        <taxon>Lysobacterales</taxon>
        <taxon>Rhodanobacteraceae</taxon>
        <taxon>Tahibacter</taxon>
    </lineage>
</organism>
<evidence type="ECO:0000256" key="1">
    <source>
        <dbReference type="ARBA" id="ARBA00022679"/>
    </source>
</evidence>
<keyword evidence="3" id="KW-0812">Transmembrane</keyword>
<accession>A0A9X3YKU5</accession>
<dbReference type="Gene3D" id="3.40.630.30">
    <property type="match status" value="1"/>
</dbReference>
<gene>
    <name evidence="5" type="ORF">OD750_016300</name>
</gene>
<comment type="caution">
    <text evidence="5">The sequence shown here is derived from an EMBL/GenBank/DDBJ whole genome shotgun (WGS) entry which is preliminary data.</text>
</comment>
<sequence length="155" mass="16618">MSPAPAPAFAIRAARADDLPALVALENGVFDYDRMSARQYRRHLAGPGATLLVATDATGLLGSALAFRRRGSRASRLYSLATAPAARGRGVARALLAAIEADAAARGAERMRLEVRVDNAAAIALYERAGYARIGELPAYYDDGADARRYEKRLR</sequence>
<keyword evidence="3" id="KW-1133">Transmembrane helix</keyword>
<dbReference type="GO" id="GO:0016747">
    <property type="term" value="F:acyltransferase activity, transferring groups other than amino-acyl groups"/>
    <property type="evidence" value="ECO:0007669"/>
    <property type="project" value="InterPro"/>
</dbReference>
<feature type="domain" description="N-acetyltransferase" evidence="4">
    <location>
        <begin position="9"/>
        <end position="155"/>
    </location>
</feature>
<protein>
    <submittedName>
        <fullName evidence="5">N-acetyltransferase</fullName>
    </submittedName>
</protein>
<dbReference type="Pfam" id="PF00583">
    <property type="entry name" value="Acetyltransf_1"/>
    <property type="match status" value="1"/>
</dbReference>
<name>A0A9X3YKU5_9GAMM</name>
<evidence type="ECO:0000313" key="5">
    <source>
        <dbReference type="EMBL" id="MDC8014107.1"/>
    </source>
</evidence>
<dbReference type="PROSITE" id="PS51186">
    <property type="entry name" value="GNAT"/>
    <property type="match status" value="1"/>
</dbReference>
<evidence type="ECO:0000313" key="6">
    <source>
        <dbReference type="Proteomes" id="UP001139971"/>
    </source>
</evidence>
<dbReference type="SUPFAM" id="SSF55729">
    <property type="entry name" value="Acyl-CoA N-acyltransferases (Nat)"/>
    <property type="match status" value="1"/>
</dbReference>
<keyword evidence="2" id="KW-0012">Acyltransferase</keyword>
<evidence type="ECO:0000259" key="4">
    <source>
        <dbReference type="PROSITE" id="PS51186"/>
    </source>
</evidence>
<reference evidence="5" key="1">
    <citation type="submission" date="2023-02" db="EMBL/GenBank/DDBJ databases">
        <title>Tahibacter soli sp. nov. isolated from soil.</title>
        <authorList>
            <person name="Baek J.H."/>
            <person name="Lee J.K."/>
            <person name="Choi D.G."/>
            <person name="Jeon C.O."/>
        </authorList>
    </citation>
    <scope>NUCLEOTIDE SEQUENCE</scope>
    <source>
        <strain evidence="5">BL</strain>
    </source>
</reference>
<dbReference type="InterPro" id="IPR016181">
    <property type="entry name" value="Acyl_CoA_acyltransferase"/>
</dbReference>
<dbReference type="PANTHER" id="PTHR43420">
    <property type="entry name" value="ACETYLTRANSFERASE"/>
    <property type="match status" value="1"/>
</dbReference>
<dbReference type="InterPro" id="IPR000182">
    <property type="entry name" value="GNAT_dom"/>
</dbReference>
<dbReference type="InterPro" id="IPR050680">
    <property type="entry name" value="YpeA/RimI_acetyltransf"/>
</dbReference>
<dbReference type="AlphaFoldDB" id="A0A9X3YKU5"/>
<dbReference type="Proteomes" id="UP001139971">
    <property type="component" value="Unassembled WGS sequence"/>
</dbReference>
<proteinExistence type="predicted"/>
<feature type="transmembrane region" description="Helical" evidence="3">
    <location>
        <begin position="44"/>
        <end position="67"/>
    </location>
</feature>
<keyword evidence="1" id="KW-0808">Transferase</keyword>
<keyword evidence="6" id="KW-1185">Reference proteome</keyword>
<evidence type="ECO:0000256" key="2">
    <source>
        <dbReference type="ARBA" id="ARBA00023315"/>
    </source>
</evidence>
<dbReference type="EMBL" id="JAOVZO020000018">
    <property type="protein sequence ID" value="MDC8014107.1"/>
    <property type="molecule type" value="Genomic_DNA"/>
</dbReference>
<evidence type="ECO:0000256" key="3">
    <source>
        <dbReference type="SAM" id="Phobius"/>
    </source>
</evidence>
<keyword evidence="3" id="KW-0472">Membrane</keyword>